<dbReference type="Proteomes" id="UP001151287">
    <property type="component" value="Unassembled WGS sequence"/>
</dbReference>
<sequence>MSSSKGCSGGLSPRDHVEKIRRDRFFIGREEKNPLAEDMHQAVNYLSEELYSKDVHFLMELIQNAEDNQYPSGVAPSLEFVLTSEDITATGANSTLVIFNNEEGFSAANVESICRVGKSTKKGQRYRGYIGEKGIGFKSVFLVSSQPHILSNGYQIRFSEEPSPECDIGYIVPEWFDEHPTLSDLKKIYGSTNALPTTTIVLPLKAAKIPAVRKQLSSMHPELLLFLSKIRRLSIKEVGDNNTKQAALTEVSISSEKDYQTRKNVDAESYTLHLDTEQAGNEEQCTYYMWKQKFPVKSECRVKKREEVDQWTITLAFPHGQRLGGAHAPGIYAFLPTEMVTNFPFIIQADFLLASSRETIIFDSPWNMGILECVPSAFINALAALVKTTSDAPAFSLPPKFKFLPTQASPLQLIDSVRLSIKKKILEEHIIPSQSYNKQKIFCKPGEVRRLTSQFWDILDKAQKSGVDLQSISSHGPYVLSSCFDTKEFDDVLGFLGIGFVDWDWYPKCIEGCDLVREAPEEVYMMLLYFVAKQYVKLIGSKIRDIPLLKYEDVSGVTSIFSINQVTLNGFSVCIASDENLGSWLINWNRELTSISNHFFMPLVTQRCLKDFCERTKVMDWLQSYGKMEVLNAYKYGSAVSKVVNDRRLAIIFAHFLYHSSEKGYINKPNIENICESMRVVDNYGTVTHWSRVLVPAKGSKWAGLMGSNPWRSEKYVELSGEYMKPGNFAGNYTPENALLIFIQNNTGAADVPYIHPPNARFLTVSSPLTKENALLLLQWIRHLRSGGDELPNKFLDCVKSGSWLKTSSGYKPPVGSFLSSEAWGSLLQVASDMVDIPMIDQKFYDDFLPVYKNELQLIGVKFEFGEASEFVGEHLMSRLENGTLTRSNVLSLLSLIRFLREKYLSPSQLIEAVQNHRWLKTCLGYVSPTEAFLFSSEWTAASWIANLPFIDEKYYGQSILGYQSELELLGVHVKIGDASNYCSILVKKLKFPPNLCTPEAFLLLLKCIHQVSLTENCIEKIKQSSVIKTNLGFRLLTKSVLPVPEWDCLLTVLDNIPVINMQFYGDGVIRSYSDELRKLGVAVRSEEVSKVVSNAFTQLVSSSSIAKDKVLLLLESYRQLRWKQSAFPVDLFTSMKKEKWLQTKMGFQAPRDSVLFNSDLDSISSIAIVPFIEYSRDVEEYKDELGALGVAITLKNGADFVLKGINLPTDPTTVTPRSSLLLLKCIKYWNKKKPDLPQEFKDRVRKKWLRTVLGYRCPDESLFYDSKYSSLIQRGDGPFIDEDFYGAEIGLYRDQLKVIGVEVDIRCGCSLVARHLVCHSERSTIVRIYKFLQEFKWEPENKSFSWIWVPGEEEAGEWVFPENCVLRDNSNLFASQLHILDKFYEEDLLGFFSTAFNVKDEPDIEDYVKLWELWENSASNVSLEDCLVFWEFIGMHWNLICEKLMAKHVQKLPVLIGGSISLICKQDLFIPDDLLLEDLFDKSLFVWYPTKSTPSLPRLKLTRIYTSLGVRNFSEAVMKHEASNSDSNGSDSGTKLESSANVITEGLIRIILAFLANPCLDISAKERHEMVESLLDLTIVKTDEPVNMKYRIELSGGRLLEANATHMFRWEKNEARLFMPRIDGVQGMVGSIKYATYLSDVISQGLLYERGDLLESLAELIKFGCLLNFELAAVEFLLKNKNLQVFAEDEEFLLLHFSTN</sequence>
<name>A0A9Q0HY88_9POAL</name>
<dbReference type="InterPro" id="IPR036890">
    <property type="entry name" value="HATPase_C_sf"/>
</dbReference>
<organism evidence="2 3">
    <name type="scientific">Rhynchospora breviuscula</name>
    <dbReference type="NCBI Taxonomy" id="2022672"/>
    <lineage>
        <taxon>Eukaryota</taxon>
        <taxon>Viridiplantae</taxon>
        <taxon>Streptophyta</taxon>
        <taxon>Embryophyta</taxon>
        <taxon>Tracheophyta</taxon>
        <taxon>Spermatophyta</taxon>
        <taxon>Magnoliopsida</taxon>
        <taxon>Liliopsida</taxon>
        <taxon>Poales</taxon>
        <taxon>Cyperaceae</taxon>
        <taxon>Cyperoideae</taxon>
        <taxon>Rhynchosporeae</taxon>
        <taxon>Rhynchospora</taxon>
    </lineage>
</organism>
<dbReference type="Pfam" id="PF25794">
    <property type="entry name" value="SACS"/>
    <property type="match status" value="1"/>
</dbReference>
<evidence type="ECO:0000313" key="2">
    <source>
        <dbReference type="EMBL" id="KAJ1702822.1"/>
    </source>
</evidence>
<dbReference type="InterPro" id="IPR058210">
    <property type="entry name" value="SACS/Nov_dom"/>
</dbReference>
<protein>
    <recommendedName>
        <fullName evidence="1">Sacsin/Nov domain-containing protein</fullName>
    </recommendedName>
</protein>
<reference evidence="2" key="1">
    <citation type="journal article" date="2022" name="Cell">
        <title>Repeat-based holocentromeres influence genome architecture and karyotype evolution.</title>
        <authorList>
            <person name="Hofstatter P.G."/>
            <person name="Thangavel G."/>
            <person name="Lux T."/>
            <person name="Neumann P."/>
            <person name="Vondrak T."/>
            <person name="Novak P."/>
            <person name="Zhang M."/>
            <person name="Costa L."/>
            <person name="Castellani M."/>
            <person name="Scott A."/>
            <person name="Toegelov H."/>
            <person name="Fuchs J."/>
            <person name="Mata-Sucre Y."/>
            <person name="Dias Y."/>
            <person name="Vanzela A.L.L."/>
            <person name="Huettel B."/>
            <person name="Almeida C.C.S."/>
            <person name="Simkova H."/>
            <person name="Souza G."/>
            <person name="Pedrosa-Harand A."/>
            <person name="Macas J."/>
            <person name="Mayer K.F.X."/>
            <person name="Houben A."/>
            <person name="Marques A."/>
        </authorList>
    </citation>
    <scope>NUCLEOTIDE SEQUENCE</scope>
    <source>
        <strain evidence="2">RhyBre1mFocal</strain>
    </source>
</reference>
<comment type="caution">
    <text evidence="2">The sequence shown here is derived from an EMBL/GenBank/DDBJ whole genome shotgun (WGS) entry which is preliminary data.</text>
</comment>
<dbReference type="PANTHER" id="PTHR32387:SF3">
    <property type="entry name" value="ATP_DNA BINDING PROTEIN"/>
    <property type="match status" value="1"/>
</dbReference>
<dbReference type="EMBL" id="JAMQYH010000001">
    <property type="protein sequence ID" value="KAJ1702822.1"/>
    <property type="molecule type" value="Genomic_DNA"/>
</dbReference>
<feature type="domain" description="Sacsin/Nov" evidence="1">
    <location>
        <begin position="51"/>
        <end position="153"/>
    </location>
</feature>
<dbReference type="InterPro" id="IPR052957">
    <property type="entry name" value="Auxin_embryo_med"/>
</dbReference>
<dbReference type="Gene3D" id="3.30.565.10">
    <property type="entry name" value="Histidine kinase-like ATPase, C-terminal domain"/>
    <property type="match status" value="1"/>
</dbReference>
<dbReference type="OrthoDB" id="1262810at2759"/>
<proteinExistence type="predicted"/>
<dbReference type="NCBIfam" id="NF047352">
    <property type="entry name" value="P_loop_sacsin"/>
    <property type="match status" value="1"/>
</dbReference>
<evidence type="ECO:0000313" key="3">
    <source>
        <dbReference type="Proteomes" id="UP001151287"/>
    </source>
</evidence>
<gene>
    <name evidence="2" type="ORF">LUZ63_002601</name>
</gene>
<evidence type="ECO:0000259" key="1">
    <source>
        <dbReference type="Pfam" id="PF25794"/>
    </source>
</evidence>
<accession>A0A9Q0HY88</accession>
<dbReference type="PANTHER" id="PTHR32387">
    <property type="entry name" value="WU:FJ29H11"/>
    <property type="match status" value="1"/>
</dbReference>
<keyword evidence="3" id="KW-1185">Reference proteome</keyword>
<dbReference type="SUPFAM" id="SSF55874">
    <property type="entry name" value="ATPase domain of HSP90 chaperone/DNA topoisomerase II/histidine kinase"/>
    <property type="match status" value="1"/>
</dbReference>